<keyword evidence="4 8" id="KW-1133">Transmembrane helix</keyword>
<keyword evidence="10" id="KW-1185">Reference proteome</keyword>
<evidence type="ECO:0000313" key="9">
    <source>
        <dbReference type="EMBL" id="KAG7354410.1"/>
    </source>
</evidence>
<dbReference type="EMBL" id="JAGRRH010000016">
    <property type="protein sequence ID" value="KAG7354410.1"/>
    <property type="molecule type" value="Genomic_DNA"/>
</dbReference>
<accession>A0A9K3L2D4</accession>
<dbReference type="PROSITE" id="PS50920">
    <property type="entry name" value="SOLCAR"/>
    <property type="match status" value="2"/>
</dbReference>
<dbReference type="InterPro" id="IPR050567">
    <property type="entry name" value="Mitochondrial_Carrier"/>
</dbReference>
<dbReference type="PANTHER" id="PTHR45624">
    <property type="entry name" value="MITOCHONDRIAL BASIC AMINO ACIDS TRANSPORTER-RELATED"/>
    <property type="match status" value="1"/>
</dbReference>
<keyword evidence="2 6" id="KW-0813">Transport</keyword>
<gene>
    <name evidence="9" type="ORF">IV203_003766</name>
</gene>
<name>A0A9K3L2D4_9STRA</name>
<dbReference type="Proteomes" id="UP000693970">
    <property type="component" value="Unassembled WGS sequence"/>
</dbReference>
<comment type="similarity">
    <text evidence="1 6">Belongs to the mitochondrial carrier (TC 2.A.29) family.</text>
</comment>
<dbReference type="GO" id="GO:0016020">
    <property type="term" value="C:membrane"/>
    <property type="evidence" value="ECO:0007669"/>
    <property type="project" value="UniProtKB-UniRule"/>
</dbReference>
<dbReference type="AlphaFoldDB" id="A0A9K3L2D4"/>
<feature type="region of interest" description="Disordered" evidence="7">
    <location>
        <begin position="25"/>
        <end position="61"/>
    </location>
</feature>
<reference evidence="9" key="2">
    <citation type="submission" date="2021-04" db="EMBL/GenBank/DDBJ databases">
        <authorList>
            <person name="Podell S."/>
        </authorList>
    </citation>
    <scope>NUCLEOTIDE SEQUENCE</scope>
    <source>
        <strain evidence="9">Hildebrandi</strain>
    </source>
</reference>
<evidence type="ECO:0000256" key="3">
    <source>
        <dbReference type="ARBA" id="ARBA00022737"/>
    </source>
</evidence>
<evidence type="ECO:0000313" key="10">
    <source>
        <dbReference type="Proteomes" id="UP000693970"/>
    </source>
</evidence>
<keyword evidence="5 6" id="KW-0812">Transmembrane</keyword>
<sequence length="410" mass="43524">MNTKSETDSSIILQTASFAASITTTTSPLRPSTSLRGCRTAITSNTSRSSSSKTNSNNSSSLSSFSCNNSTLHSAIAGYVAGVSGTVVGYPLDSAKVWIQTGGCKNKHLMLDSTNGLVAAAQTTSRPLLTTAWHTLRALYSGVSGPLLTVGMVQSLNFAIYDRTRKHLHQQREEDHGETPYHAQATSRSYLTEDSLSGVATAGFASGMTIACITAPLVMIKTNQQITGNTFRQALQESFYRKGRLNLSAGAAGFLPHIIGESLGRSIYYVTYEGLKRTWAATKSTDTSSTASATVSLQERMLCAALSGITCWAAIFPLDSLRSRVYAAAAASAATTGATSTTSLTPVPSGQLLLDTIRQMRQERAFYRGFAITVLRAGPVAAAVLPVYDLTLETLSSSSSSSSHQQQHQL</sequence>
<keyword evidence="3" id="KW-0677">Repeat</keyword>
<feature type="transmembrane region" description="Helical" evidence="8">
    <location>
        <begin position="365"/>
        <end position="388"/>
    </location>
</feature>
<dbReference type="GO" id="GO:0022857">
    <property type="term" value="F:transmembrane transporter activity"/>
    <property type="evidence" value="ECO:0007669"/>
    <property type="project" value="TreeGrafter"/>
</dbReference>
<dbReference type="PANTHER" id="PTHR45624:SF9">
    <property type="entry name" value="CARRIER PROTEIN, PUTATIVE (AFU_ORTHOLOGUE AFUA_4G06390)-RELATED"/>
    <property type="match status" value="1"/>
</dbReference>
<comment type="caution">
    <text evidence="9">The sequence shown here is derived from an EMBL/GenBank/DDBJ whole genome shotgun (WGS) entry which is preliminary data.</text>
</comment>
<dbReference type="InterPro" id="IPR018108">
    <property type="entry name" value="MCP_transmembrane"/>
</dbReference>
<keyword evidence="5 8" id="KW-0472">Membrane</keyword>
<feature type="compositionally biased region" description="Low complexity" evidence="7">
    <location>
        <begin position="25"/>
        <end position="36"/>
    </location>
</feature>
<evidence type="ECO:0000256" key="7">
    <source>
        <dbReference type="SAM" id="MobiDB-lite"/>
    </source>
</evidence>
<organism evidence="9 10">
    <name type="scientific">Nitzschia inconspicua</name>
    <dbReference type="NCBI Taxonomy" id="303405"/>
    <lineage>
        <taxon>Eukaryota</taxon>
        <taxon>Sar</taxon>
        <taxon>Stramenopiles</taxon>
        <taxon>Ochrophyta</taxon>
        <taxon>Bacillariophyta</taxon>
        <taxon>Bacillariophyceae</taxon>
        <taxon>Bacillariophycidae</taxon>
        <taxon>Bacillariales</taxon>
        <taxon>Bacillariaceae</taxon>
        <taxon>Nitzschia</taxon>
    </lineage>
</organism>
<feature type="compositionally biased region" description="Low complexity" evidence="7">
    <location>
        <begin position="43"/>
        <end position="61"/>
    </location>
</feature>
<dbReference type="Pfam" id="PF00153">
    <property type="entry name" value="Mito_carr"/>
    <property type="match status" value="3"/>
</dbReference>
<evidence type="ECO:0000256" key="5">
    <source>
        <dbReference type="PROSITE-ProRule" id="PRU00282"/>
    </source>
</evidence>
<evidence type="ECO:0000256" key="6">
    <source>
        <dbReference type="RuleBase" id="RU000488"/>
    </source>
</evidence>
<proteinExistence type="inferred from homology"/>
<evidence type="ECO:0000256" key="8">
    <source>
        <dbReference type="SAM" id="Phobius"/>
    </source>
</evidence>
<evidence type="ECO:0000256" key="1">
    <source>
        <dbReference type="ARBA" id="ARBA00006375"/>
    </source>
</evidence>
<protein>
    <submittedName>
        <fullName evidence="9">Mitochondrial carrier protein</fullName>
    </submittedName>
</protein>
<evidence type="ECO:0000256" key="2">
    <source>
        <dbReference type="ARBA" id="ARBA00022448"/>
    </source>
</evidence>
<evidence type="ECO:0000256" key="4">
    <source>
        <dbReference type="ARBA" id="ARBA00022989"/>
    </source>
</evidence>
<feature type="repeat" description="Solcar" evidence="5">
    <location>
        <begin position="69"/>
        <end position="167"/>
    </location>
</feature>
<feature type="repeat" description="Solcar" evidence="5">
    <location>
        <begin position="295"/>
        <end position="394"/>
    </location>
</feature>
<dbReference type="OrthoDB" id="193856at2759"/>
<reference evidence="9" key="1">
    <citation type="journal article" date="2021" name="Sci. Rep.">
        <title>Diploid genomic architecture of Nitzschia inconspicua, an elite biomass production diatom.</title>
        <authorList>
            <person name="Oliver A."/>
            <person name="Podell S."/>
            <person name="Pinowska A."/>
            <person name="Traller J.C."/>
            <person name="Smith S.R."/>
            <person name="McClure R."/>
            <person name="Beliaev A."/>
            <person name="Bohutskyi P."/>
            <person name="Hill E.A."/>
            <person name="Rabines A."/>
            <person name="Zheng H."/>
            <person name="Allen L.Z."/>
            <person name="Kuo A."/>
            <person name="Grigoriev I.V."/>
            <person name="Allen A.E."/>
            <person name="Hazlebeck D."/>
            <person name="Allen E.E."/>
        </authorList>
    </citation>
    <scope>NUCLEOTIDE SEQUENCE</scope>
    <source>
        <strain evidence="9">Hildebrandi</strain>
    </source>
</reference>